<reference evidence="3" key="2">
    <citation type="submission" date="2015-01" db="EMBL/GenBank/DDBJ databases">
        <title>Evolutionary Origins and Diversification of the Mycorrhizal Mutualists.</title>
        <authorList>
            <consortium name="DOE Joint Genome Institute"/>
            <consortium name="Mycorrhizal Genomics Consortium"/>
            <person name="Kohler A."/>
            <person name="Kuo A."/>
            <person name="Nagy L.G."/>
            <person name="Floudas D."/>
            <person name="Copeland A."/>
            <person name="Barry K.W."/>
            <person name="Cichocki N."/>
            <person name="Veneault-Fourrey C."/>
            <person name="LaButti K."/>
            <person name="Lindquist E.A."/>
            <person name="Lipzen A."/>
            <person name="Lundell T."/>
            <person name="Morin E."/>
            <person name="Murat C."/>
            <person name="Riley R."/>
            <person name="Ohm R."/>
            <person name="Sun H."/>
            <person name="Tunlid A."/>
            <person name="Henrissat B."/>
            <person name="Grigoriev I.V."/>
            <person name="Hibbett D.S."/>
            <person name="Martin F."/>
        </authorList>
    </citation>
    <scope>NUCLEOTIDE SEQUENCE [LARGE SCALE GENOMIC DNA]</scope>
    <source>
        <strain evidence="3">MAFF 305830</strain>
    </source>
</reference>
<dbReference type="OrthoDB" id="2586076at2759"/>
<dbReference type="InterPro" id="IPR014752">
    <property type="entry name" value="Arrestin-like_C"/>
</dbReference>
<keyword evidence="3" id="KW-1185">Reference proteome</keyword>
<evidence type="ECO:0000256" key="1">
    <source>
        <dbReference type="SAM" id="MobiDB-lite"/>
    </source>
</evidence>
<feature type="compositionally biased region" description="Basic and acidic residues" evidence="1">
    <location>
        <begin position="108"/>
        <end position="128"/>
    </location>
</feature>
<dbReference type="AlphaFoldDB" id="A0A0C3BG82"/>
<dbReference type="STRING" id="933852.A0A0C3BG82"/>
<feature type="compositionally biased region" description="Polar residues" evidence="1">
    <location>
        <begin position="59"/>
        <end position="73"/>
    </location>
</feature>
<reference evidence="2 3" key="1">
    <citation type="submission" date="2014-04" db="EMBL/GenBank/DDBJ databases">
        <authorList>
            <consortium name="DOE Joint Genome Institute"/>
            <person name="Kuo A."/>
            <person name="Zuccaro A."/>
            <person name="Kohler A."/>
            <person name="Nagy L.G."/>
            <person name="Floudas D."/>
            <person name="Copeland A."/>
            <person name="Barry K.W."/>
            <person name="Cichocki N."/>
            <person name="Veneault-Fourrey C."/>
            <person name="LaButti K."/>
            <person name="Lindquist E.A."/>
            <person name="Lipzen A."/>
            <person name="Lundell T."/>
            <person name="Morin E."/>
            <person name="Murat C."/>
            <person name="Sun H."/>
            <person name="Tunlid A."/>
            <person name="Henrissat B."/>
            <person name="Grigoriev I.V."/>
            <person name="Hibbett D.S."/>
            <person name="Martin F."/>
            <person name="Nordberg H.P."/>
            <person name="Cantor M.N."/>
            <person name="Hua S.X."/>
        </authorList>
    </citation>
    <scope>NUCLEOTIDE SEQUENCE [LARGE SCALE GENOMIC DNA]</scope>
    <source>
        <strain evidence="2 3">MAFF 305830</strain>
    </source>
</reference>
<evidence type="ECO:0000313" key="2">
    <source>
        <dbReference type="EMBL" id="KIM30486.1"/>
    </source>
</evidence>
<feature type="region of interest" description="Disordered" evidence="1">
    <location>
        <begin position="1"/>
        <end position="211"/>
    </location>
</feature>
<evidence type="ECO:0000313" key="3">
    <source>
        <dbReference type="Proteomes" id="UP000054097"/>
    </source>
</evidence>
<dbReference type="Gene3D" id="2.60.40.640">
    <property type="match status" value="1"/>
</dbReference>
<protein>
    <recommendedName>
        <fullName evidence="4">Arrestin-like N-terminal domain-containing protein</fullName>
    </recommendedName>
</protein>
<dbReference type="Proteomes" id="UP000054097">
    <property type="component" value="Unassembled WGS sequence"/>
</dbReference>
<evidence type="ECO:0008006" key="4">
    <source>
        <dbReference type="Google" id="ProtNLM"/>
    </source>
</evidence>
<feature type="compositionally biased region" description="Pro residues" evidence="1">
    <location>
        <begin position="32"/>
        <end position="44"/>
    </location>
</feature>
<proteinExistence type="predicted"/>
<dbReference type="HOGENOM" id="CLU_442198_0_0_1"/>
<gene>
    <name evidence="2" type="ORF">M408DRAFT_328068</name>
</gene>
<organism evidence="2 3">
    <name type="scientific">Serendipita vermifera MAFF 305830</name>
    <dbReference type="NCBI Taxonomy" id="933852"/>
    <lineage>
        <taxon>Eukaryota</taxon>
        <taxon>Fungi</taxon>
        <taxon>Dikarya</taxon>
        <taxon>Basidiomycota</taxon>
        <taxon>Agaricomycotina</taxon>
        <taxon>Agaricomycetes</taxon>
        <taxon>Sebacinales</taxon>
        <taxon>Serendipitaceae</taxon>
        <taxon>Serendipita</taxon>
    </lineage>
</organism>
<name>A0A0C3BG82_SERVB</name>
<feature type="compositionally biased region" description="Low complexity" evidence="1">
    <location>
        <begin position="186"/>
        <end position="197"/>
    </location>
</feature>
<feature type="compositionally biased region" description="Polar residues" evidence="1">
    <location>
        <begin position="198"/>
        <end position="208"/>
    </location>
</feature>
<accession>A0A0C3BG82</accession>
<dbReference type="EMBL" id="KN824284">
    <property type="protein sequence ID" value="KIM30486.1"/>
    <property type="molecule type" value="Genomic_DNA"/>
</dbReference>
<feature type="compositionally biased region" description="Pro residues" evidence="1">
    <location>
        <begin position="140"/>
        <end position="152"/>
    </location>
</feature>
<sequence length="663" mass="72456">MESHPPAYTEWTDFEPSPAPPSSRHFVNYPPGFVPPPPPPPIAPRPIAIAIPGREGGHSTFNNHPSNDGNTSPPYEVNIAPSTSYGSYSRRPLPYAPGQSYHGQPQRQHTDSRNNTRNDYNDGRDANRAHVRLPSRSGSSPPPAFTASPPQPALAISPERINADLPPTPSTPSSGSAGLRNRHRQSSQSLQSVSTASIRSPVSFNSESPAPWAVTDRHGGFNRDDTIMPGIPVNIHPDPGHVVLHKLFELCMHKGGMDRLPSYGKGEPVTGYVELKTFNDIDEIEVNMQGTLQVVYSERGMPFDQDQVSLFTSSQTLFTSAYKRPPGPSHQFTFTFPETCVASQTPLPPTWSLTKQGVNAKVSYTITAILKRKGFFKKNEKISAEIEYYPRTAPPLPEPTHPDRPKKPKYRALEMEQNLRPTGRSAVVNPMKPTTFTARIILALPLIYASGSTIPYTVTLSSPDGTAVPASLDVEASLVKISKVAVKGKPYEKKDIVSRGINNDRQYEVVTQRGGTGTREGSVVTIKGACGAGNRGQEMSWKVDGMASIKYVLRFVVTPTQQAAEFTAFKDTLPTFEHSEEITLTTDAVLEESEARLPAHEMRHVRHRSYTGAGSSIGQYPISPTVPESMDGLSPIREGSVRDSLRGAARITPRPRTAGTFQM</sequence>